<sequence length="318" mass="34711">MQARRQAASGMMSYLLGQAMVALCLIGVGSCMAHGSRLTGFVALIFILIAGLELLQGFARTGVLLGKLRHAAARVTVFVTQKQAQLHGRRNIDPDFGEIRFDHVDFTWHAERPPVLRDCDLVIGRGQHIAIIGPSGAGKSSLVSLLLKVVSPTRGRLMIDDHGYEEFDTKALRRQVAWLSQTTHIFTDTIRNNLCLDGLAHSDDKLWRVLTQAGLADTVKALPEGLDDWVGEGGRTLSGGEGRRLALARILLSDAPIVLLDEPTAGLDAETEQQFFRTLNDVTAGRTLIMVLHRLTGVEKLDSVWKLSDGQLSAISTF</sequence>
<keyword evidence="2" id="KW-0067">ATP-binding</keyword>
<dbReference type="InterPro" id="IPR003593">
    <property type="entry name" value="AAA+_ATPase"/>
</dbReference>
<dbReference type="SMART" id="SM00382">
    <property type="entry name" value="AAA"/>
    <property type="match status" value="1"/>
</dbReference>
<dbReference type="Pfam" id="PF00005">
    <property type="entry name" value="ABC_tran"/>
    <property type="match status" value="1"/>
</dbReference>
<dbReference type="EMBL" id="JAWJZY010000006">
    <property type="protein sequence ID" value="MEE8659618.1"/>
    <property type="molecule type" value="Genomic_DNA"/>
</dbReference>
<keyword evidence="6" id="KW-1185">Reference proteome</keyword>
<evidence type="ECO:0000313" key="5">
    <source>
        <dbReference type="EMBL" id="MEE8659618.1"/>
    </source>
</evidence>
<dbReference type="InterPro" id="IPR003439">
    <property type="entry name" value="ABC_transporter-like_ATP-bd"/>
</dbReference>
<dbReference type="PROSITE" id="PS51257">
    <property type="entry name" value="PROKAR_LIPOPROTEIN"/>
    <property type="match status" value="1"/>
</dbReference>
<dbReference type="InterPro" id="IPR027417">
    <property type="entry name" value="P-loop_NTPase"/>
</dbReference>
<dbReference type="PANTHER" id="PTHR24221:SF654">
    <property type="entry name" value="ATP-BINDING CASSETTE SUB-FAMILY B MEMBER 6"/>
    <property type="match status" value="1"/>
</dbReference>
<keyword evidence="3" id="KW-0472">Membrane</keyword>
<evidence type="ECO:0000313" key="6">
    <source>
        <dbReference type="Proteomes" id="UP001312908"/>
    </source>
</evidence>
<proteinExistence type="predicted"/>
<evidence type="ECO:0000256" key="3">
    <source>
        <dbReference type="SAM" id="Phobius"/>
    </source>
</evidence>
<keyword evidence="3" id="KW-0812">Transmembrane</keyword>
<evidence type="ECO:0000259" key="4">
    <source>
        <dbReference type="PROSITE" id="PS50893"/>
    </source>
</evidence>
<evidence type="ECO:0000256" key="1">
    <source>
        <dbReference type="ARBA" id="ARBA00022741"/>
    </source>
</evidence>
<accession>A0ABU7U527</accession>
<feature type="transmembrane region" description="Helical" evidence="3">
    <location>
        <begin position="41"/>
        <end position="59"/>
    </location>
</feature>
<feature type="domain" description="ABC transporter" evidence="4">
    <location>
        <begin position="99"/>
        <end position="318"/>
    </location>
</feature>
<reference evidence="5 6" key="1">
    <citation type="submission" date="2023-10" db="EMBL/GenBank/DDBJ databases">
        <title>Sorlinia euscelidii gen. nov., sp. nov., an acetic acid bacteria isolated from the gut of Euscelidius variegatus emitter.</title>
        <authorList>
            <person name="Michoud G."/>
            <person name="Marasco R."/>
            <person name="Seferji K."/>
            <person name="Gonella E."/>
            <person name="Garuglieri E."/>
            <person name="Alma A."/>
            <person name="Mapelli F."/>
            <person name="Borin S."/>
            <person name="Daffonchio D."/>
            <person name="Crotti E."/>
        </authorList>
    </citation>
    <scope>NUCLEOTIDE SEQUENCE [LARGE SCALE GENOMIC DNA]</scope>
    <source>
        <strain evidence="5 6">EV16P</strain>
    </source>
</reference>
<keyword evidence="3" id="KW-1133">Transmembrane helix</keyword>
<comment type="caution">
    <text evidence="5">The sequence shown here is derived from an EMBL/GenBank/DDBJ whole genome shotgun (WGS) entry which is preliminary data.</text>
</comment>
<organism evidence="5 6">
    <name type="scientific">Sorlinia euscelidii</name>
    <dbReference type="NCBI Taxonomy" id="3081148"/>
    <lineage>
        <taxon>Bacteria</taxon>
        <taxon>Pseudomonadati</taxon>
        <taxon>Pseudomonadota</taxon>
        <taxon>Alphaproteobacteria</taxon>
        <taxon>Acetobacterales</taxon>
        <taxon>Acetobacteraceae</taxon>
        <taxon>Sorlinia</taxon>
    </lineage>
</organism>
<dbReference type="Proteomes" id="UP001312908">
    <property type="component" value="Unassembled WGS sequence"/>
</dbReference>
<protein>
    <recommendedName>
        <fullName evidence="4">ABC transporter domain-containing protein</fullName>
    </recommendedName>
</protein>
<dbReference type="InterPro" id="IPR039421">
    <property type="entry name" value="Type_1_exporter"/>
</dbReference>
<name>A0ABU7U527_9PROT</name>
<dbReference type="SUPFAM" id="SSF52540">
    <property type="entry name" value="P-loop containing nucleoside triphosphate hydrolases"/>
    <property type="match status" value="1"/>
</dbReference>
<evidence type="ECO:0000256" key="2">
    <source>
        <dbReference type="ARBA" id="ARBA00022840"/>
    </source>
</evidence>
<dbReference type="PROSITE" id="PS50893">
    <property type="entry name" value="ABC_TRANSPORTER_2"/>
    <property type="match status" value="1"/>
</dbReference>
<keyword evidence="1" id="KW-0547">Nucleotide-binding</keyword>
<dbReference type="Gene3D" id="3.40.50.300">
    <property type="entry name" value="P-loop containing nucleotide triphosphate hydrolases"/>
    <property type="match status" value="1"/>
</dbReference>
<gene>
    <name evidence="5" type="ORF">DOFOFD_11470</name>
</gene>
<dbReference type="PANTHER" id="PTHR24221">
    <property type="entry name" value="ATP-BINDING CASSETTE SUB-FAMILY B"/>
    <property type="match status" value="1"/>
</dbReference>